<dbReference type="GO" id="GO:0003700">
    <property type="term" value="F:DNA-binding transcription factor activity"/>
    <property type="evidence" value="ECO:0007669"/>
    <property type="project" value="InterPro"/>
</dbReference>
<feature type="domain" description="HTH marR-type" evidence="1">
    <location>
        <begin position="11"/>
        <end position="141"/>
    </location>
</feature>
<dbReference type="AlphaFoldDB" id="A0A0A0C3T2"/>
<comment type="caution">
    <text evidence="2">The sequence shown here is derived from an EMBL/GenBank/DDBJ whole genome shotgun (WGS) entry which is preliminary data.</text>
</comment>
<dbReference type="InterPro" id="IPR036388">
    <property type="entry name" value="WH-like_DNA-bd_sf"/>
</dbReference>
<dbReference type="InterPro" id="IPR011991">
    <property type="entry name" value="ArsR-like_HTH"/>
</dbReference>
<evidence type="ECO:0000259" key="1">
    <source>
        <dbReference type="PROSITE" id="PS50995"/>
    </source>
</evidence>
<dbReference type="OrthoDB" id="69852at2"/>
<dbReference type="Proteomes" id="UP000054314">
    <property type="component" value="Unassembled WGS sequence"/>
</dbReference>
<dbReference type="EMBL" id="AXCZ01000015">
    <property type="protein sequence ID" value="KGM14044.1"/>
    <property type="molecule type" value="Genomic_DNA"/>
</dbReference>
<dbReference type="Gene3D" id="1.10.10.10">
    <property type="entry name" value="Winged helix-like DNA-binding domain superfamily/Winged helix DNA-binding domain"/>
    <property type="match status" value="1"/>
</dbReference>
<dbReference type="CDD" id="cd00090">
    <property type="entry name" value="HTH_ARSR"/>
    <property type="match status" value="1"/>
</dbReference>
<dbReference type="SUPFAM" id="SSF46785">
    <property type="entry name" value="Winged helix' DNA-binding domain"/>
    <property type="match status" value="1"/>
</dbReference>
<dbReference type="PRINTS" id="PR00598">
    <property type="entry name" value="HTHMARR"/>
</dbReference>
<dbReference type="PANTHER" id="PTHR33164">
    <property type="entry name" value="TRANSCRIPTIONAL REGULATOR, MARR FAMILY"/>
    <property type="match status" value="1"/>
</dbReference>
<name>A0A0A0C3T2_9CELL</name>
<accession>A0A0A0C3T2</accession>
<dbReference type="PROSITE" id="PS50995">
    <property type="entry name" value="HTH_MARR_2"/>
    <property type="match status" value="1"/>
</dbReference>
<dbReference type="GO" id="GO:0006950">
    <property type="term" value="P:response to stress"/>
    <property type="evidence" value="ECO:0007669"/>
    <property type="project" value="TreeGrafter"/>
</dbReference>
<dbReference type="Pfam" id="PF12802">
    <property type="entry name" value="MarR_2"/>
    <property type="match status" value="1"/>
</dbReference>
<dbReference type="RefSeq" id="WP_035057644.1">
    <property type="nucleotide sequence ID" value="NZ_AXCZ01000015.1"/>
</dbReference>
<organism evidence="2 3">
    <name type="scientific">Cellulomonas bogoriensis 69B4 = DSM 16987</name>
    <dbReference type="NCBI Taxonomy" id="1386082"/>
    <lineage>
        <taxon>Bacteria</taxon>
        <taxon>Bacillati</taxon>
        <taxon>Actinomycetota</taxon>
        <taxon>Actinomycetes</taxon>
        <taxon>Micrococcales</taxon>
        <taxon>Cellulomonadaceae</taxon>
        <taxon>Cellulomonas</taxon>
    </lineage>
</organism>
<dbReference type="InterPro" id="IPR039422">
    <property type="entry name" value="MarR/SlyA-like"/>
</dbReference>
<dbReference type="InterPro" id="IPR036390">
    <property type="entry name" value="WH_DNA-bd_sf"/>
</dbReference>
<proteinExistence type="predicted"/>
<dbReference type="SMART" id="SM00347">
    <property type="entry name" value="HTH_MARR"/>
    <property type="match status" value="1"/>
</dbReference>
<gene>
    <name evidence="2" type="ORF">N869_06200</name>
</gene>
<dbReference type="PANTHER" id="PTHR33164:SF43">
    <property type="entry name" value="HTH-TYPE TRANSCRIPTIONAL REPRESSOR YETL"/>
    <property type="match status" value="1"/>
</dbReference>
<dbReference type="InterPro" id="IPR000835">
    <property type="entry name" value="HTH_MarR-typ"/>
</dbReference>
<protein>
    <submittedName>
        <fullName evidence="2">ArsR family transcriptional regulator</fullName>
    </submittedName>
</protein>
<sequence length="160" mass="17706">MGDAEPQGVGQWPTGRLLSAVARRIEREWNTHLDAWGLNHASIPVLFHLASGPRSQRELAEASNVTEQTMSRIVARLDRSGYVERHSHPHDRRRHRVALTPSGWQALRQAGDSELAERMSVRGLEPQDVATLRVLLNKMIDADADRAGVPGRSGTDHEGG</sequence>
<reference evidence="2 3" key="1">
    <citation type="submission" date="2013-08" db="EMBL/GenBank/DDBJ databases">
        <title>Genome sequencing of Cellulomonas bogoriensis 69B4.</title>
        <authorList>
            <person name="Chen F."/>
            <person name="Li Y."/>
            <person name="Wang G."/>
        </authorList>
    </citation>
    <scope>NUCLEOTIDE SEQUENCE [LARGE SCALE GENOMIC DNA]</scope>
    <source>
        <strain evidence="2 3">69B4</strain>
    </source>
</reference>
<evidence type="ECO:0000313" key="3">
    <source>
        <dbReference type="Proteomes" id="UP000054314"/>
    </source>
</evidence>
<keyword evidence="3" id="KW-1185">Reference proteome</keyword>
<evidence type="ECO:0000313" key="2">
    <source>
        <dbReference type="EMBL" id="KGM14044.1"/>
    </source>
</evidence>